<comment type="caution">
    <text evidence="2">The sequence shown here is derived from an EMBL/GenBank/DDBJ whole genome shotgun (WGS) entry which is preliminary data.</text>
</comment>
<evidence type="ECO:0000313" key="3">
    <source>
        <dbReference type="Proteomes" id="UP001139516"/>
    </source>
</evidence>
<feature type="region of interest" description="Disordered" evidence="1">
    <location>
        <begin position="92"/>
        <end position="168"/>
    </location>
</feature>
<sequence>MQLRMIGLADSSTPPATKMAQEAFGQLPGRSPLLGWMRQHHALITERMNTVRPSWDSIARTLADLGIRDANGEPPKTEAVRRAYHRVTGALNAKGQRRRRSKAEMAVAKAGASRTPATAPTAAPTPPPPVAPPALAAAPSPPVRPAFDPTEGAFDPKPPPRFKPASLK</sequence>
<evidence type="ECO:0000313" key="2">
    <source>
        <dbReference type="EMBL" id="MCK8786927.1"/>
    </source>
</evidence>
<name>A0A9X2BVR1_9PROT</name>
<dbReference type="RefSeq" id="WP_248668985.1">
    <property type="nucleotide sequence ID" value="NZ_JALPRX010000101.1"/>
</dbReference>
<gene>
    <name evidence="2" type="ORF">M0638_21365</name>
</gene>
<proteinExistence type="predicted"/>
<evidence type="ECO:0000256" key="1">
    <source>
        <dbReference type="SAM" id="MobiDB-lite"/>
    </source>
</evidence>
<dbReference type="AlphaFoldDB" id="A0A9X2BVR1"/>
<protein>
    <submittedName>
        <fullName evidence="2">Uncharacterized protein</fullName>
    </submittedName>
</protein>
<organism evidence="2 3">
    <name type="scientific">Roseomonas acroporae</name>
    <dbReference type="NCBI Taxonomy" id="2937791"/>
    <lineage>
        <taxon>Bacteria</taxon>
        <taxon>Pseudomonadati</taxon>
        <taxon>Pseudomonadota</taxon>
        <taxon>Alphaproteobacteria</taxon>
        <taxon>Acetobacterales</taxon>
        <taxon>Roseomonadaceae</taxon>
        <taxon>Roseomonas</taxon>
    </lineage>
</organism>
<dbReference type="Proteomes" id="UP001139516">
    <property type="component" value="Unassembled WGS sequence"/>
</dbReference>
<reference evidence="2" key="1">
    <citation type="submission" date="2022-04" db="EMBL/GenBank/DDBJ databases">
        <title>Roseomonas acroporae sp. nov., isolated from coral Acropora digitifera.</title>
        <authorList>
            <person name="Sun H."/>
        </authorList>
    </citation>
    <scope>NUCLEOTIDE SEQUENCE</scope>
    <source>
        <strain evidence="2">NAR14</strain>
    </source>
</reference>
<keyword evidence="3" id="KW-1185">Reference proteome</keyword>
<accession>A0A9X2BVR1</accession>
<feature type="compositionally biased region" description="Low complexity" evidence="1">
    <location>
        <begin position="112"/>
        <end position="122"/>
    </location>
</feature>
<dbReference type="EMBL" id="JALPRX010000101">
    <property type="protein sequence ID" value="MCK8786927.1"/>
    <property type="molecule type" value="Genomic_DNA"/>
</dbReference>
<feature type="compositionally biased region" description="Pro residues" evidence="1">
    <location>
        <begin position="123"/>
        <end position="132"/>
    </location>
</feature>